<dbReference type="InterPro" id="IPR003599">
    <property type="entry name" value="Ig_sub"/>
</dbReference>
<dbReference type="Gene3D" id="2.60.40.10">
    <property type="entry name" value="Immunoglobulins"/>
    <property type="match status" value="3"/>
</dbReference>
<dbReference type="InterPro" id="IPR007110">
    <property type="entry name" value="Ig-like_dom"/>
</dbReference>
<dbReference type="Pfam" id="PF07679">
    <property type="entry name" value="I-set"/>
    <property type="match status" value="2"/>
</dbReference>
<evidence type="ECO:0000256" key="7">
    <source>
        <dbReference type="ARBA" id="ARBA00023319"/>
    </source>
</evidence>
<organism evidence="10 11">
    <name type="scientific">Ignelater luminosus</name>
    <name type="common">Cucubano</name>
    <name type="synonym">Pyrophorus luminosus</name>
    <dbReference type="NCBI Taxonomy" id="2038154"/>
    <lineage>
        <taxon>Eukaryota</taxon>
        <taxon>Metazoa</taxon>
        <taxon>Ecdysozoa</taxon>
        <taxon>Arthropoda</taxon>
        <taxon>Hexapoda</taxon>
        <taxon>Insecta</taxon>
        <taxon>Pterygota</taxon>
        <taxon>Neoptera</taxon>
        <taxon>Endopterygota</taxon>
        <taxon>Coleoptera</taxon>
        <taxon>Polyphaga</taxon>
        <taxon>Elateriformia</taxon>
        <taxon>Elateroidea</taxon>
        <taxon>Elateridae</taxon>
        <taxon>Agrypninae</taxon>
        <taxon>Pyrophorini</taxon>
        <taxon>Ignelater</taxon>
    </lineage>
</organism>
<feature type="domain" description="Ig-like" evidence="9">
    <location>
        <begin position="26"/>
        <end position="120"/>
    </location>
</feature>
<feature type="signal peptide" evidence="8">
    <location>
        <begin position="1"/>
        <end position="19"/>
    </location>
</feature>
<dbReference type="SMART" id="SM00409">
    <property type="entry name" value="IG"/>
    <property type="match status" value="3"/>
</dbReference>
<gene>
    <name evidence="10" type="ORF">ILUMI_04732</name>
</gene>
<dbReference type="Proteomes" id="UP000801492">
    <property type="component" value="Unassembled WGS sequence"/>
</dbReference>
<keyword evidence="2 8" id="KW-0732">Signal</keyword>
<keyword evidence="11" id="KW-1185">Reference proteome</keyword>
<dbReference type="FunFam" id="2.60.40.10:FF:001718">
    <property type="entry name" value="Neuroglian, isoform D"/>
    <property type="match status" value="1"/>
</dbReference>
<dbReference type="FunFam" id="2.60.40.10:FF:000032">
    <property type="entry name" value="palladin isoform X1"/>
    <property type="match status" value="1"/>
</dbReference>
<dbReference type="EMBL" id="VTPC01001629">
    <property type="protein sequence ID" value="KAF2901456.1"/>
    <property type="molecule type" value="Genomic_DNA"/>
</dbReference>
<proteinExistence type="predicted"/>
<dbReference type="Pfam" id="PF13927">
    <property type="entry name" value="Ig_3"/>
    <property type="match status" value="1"/>
</dbReference>
<sequence>MAMRFTIFLLLASLCHFHATEVPSPPEFIKQHHTGTILFQENLENPTPVLLECEAQGEPVPSYRWIKDGKPFDWQVLDNRISQQPGRGSLHITSLSKSDVGIYQCFAENKLGVATSNTIALQEIESDTIKKQASPSSGNEVAPHFTVEPESVNAAEDDTVEFHCEAAGVPEPHIEWIHNGKPLEEAPPNPRRKINPNSIVIEKVNKDDIGNYGCKASNNLGHVYKDVYVNVLALPPEITEAPRDVEAANAKDINISCKVFGVPKPKVKWTHDGKELTGDRYKILENEDLHISNIQLQDGGEYTCHADNKYGTASASITLTVKD</sequence>
<comment type="subcellular location">
    <subcellularLocation>
        <location evidence="1">Membrane</location>
    </subcellularLocation>
</comment>
<dbReference type="InterPro" id="IPR003598">
    <property type="entry name" value="Ig_sub2"/>
</dbReference>
<evidence type="ECO:0000256" key="8">
    <source>
        <dbReference type="SAM" id="SignalP"/>
    </source>
</evidence>
<protein>
    <recommendedName>
        <fullName evidence="9">Ig-like domain-containing protein</fullName>
    </recommendedName>
</protein>
<dbReference type="SMART" id="SM00408">
    <property type="entry name" value="IGc2"/>
    <property type="match status" value="3"/>
</dbReference>
<keyword evidence="3" id="KW-0677">Repeat</keyword>
<feature type="domain" description="Ig-like" evidence="9">
    <location>
        <begin position="143"/>
        <end position="230"/>
    </location>
</feature>
<evidence type="ECO:0000313" key="11">
    <source>
        <dbReference type="Proteomes" id="UP000801492"/>
    </source>
</evidence>
<keyword evidence="5" id="KW-1015">Disulfide bond</keyword>
<reference evidence="10" key="1">
    <citation type="submission" date="2019-08" db="EMBL/GenBank/DDBJ databases">
        <title>The genome of the North American firefly Photinus pyralis.</title>
        <authorList>
            <consortium name="Photinus pyralis genome working group"/>
            <person name="Fallon T.R."/>
            <person name="Sander Lower S.E."/>
            <person name="Weng J.-K."/>
        </authorList>
    </citation>
    <scope>NUCLEOTIDE SEQUENCE</scope>
    <source>
        <strain evidence="10">TRF0915ILg1</strain>
        <tissue evidence="10">Whole body</tissue>
    </source>
</reference>
<dbReference type="SUPFAM" id="SSF48726">
    <property type="entry name" value="Immunoglobulin"/>
    <property type="match status" value="3"/>
</dbReference>
<dbReference type="FunFam" id="2.60.40.10:FF:000004">
    <property type="entry name" value="DCC isoform 1"/>
    <property type="match status" value="1"/>
</dbReference>
<keyword evidence="7" id="KW-0393">Immunoglobulin domain</keyword>
<dbReference type="OrthoDB" id="6758096at2759"/>
<dbReference type="GO" id="GO:0016020">
    <property type="term" value="C:membrane"/>
    <property type="evidence" value="ECO:0007669"/>
    <property type="project" value="UniProtKB-SubCell"/>
</dbReference>
<dbReference type="AlphaFoldDB" id="A0A8K0GJB2"/>
<dbReference type="PANTHER" id="PTHR12231:SF256">
    <property type="entry name" value="NEUROGLIAN"/>
    <property type="match status" value="1"/>
</dbReference>
<dbReference type="PANTHER" id="PTHR12231">
    <property type="entry name" value="CTX-RELATED TYPE I TRANSMEMBRANE PROTEIN"/>
    <property type="match status" value="1"/>
</dbReference>
<dbReference type="InterPro" id="IPR013098">
    <property type="entry name" value="Ig_I-set"/>
</dbReference>
<evidence type="ECO:0000256" key="3">
    <source>
        <dbReference type="ARBA" id="ARBA00022737"/>
    </source>
</evidence>
<dbReference type="PROSITE" id="PS50835">
    <property type="entry name" value="IG_LIKE"/>
    <property type="match status" value="3"/>
</dbReference>
<name>A0A8K0GJB2_IGNLU</name>
<evidence type="ECO:0000256" key="5">
    <source>
        <dbReference type="ARBA" id="ARBA00023157"/>
    </source>
</evidence>
<evidence type="ECO:0000256" key="4">
    <source>
        <dbReference type="ARBA" id="ARBA00023136"/>
    </source>
</evidence>
<comment type="caution">
    <text evidence="10">The sequence shown here is derived from an EMBL/GenBank/DDBJ whole genome shotgun (WGS) entry which is preliminary data.</text>
</comment>
<dbReference type="InterPro" id="IPR051170">
    <property type="entry name" value="Neural/epithelial_adhesion"/>
</dbReference>
<evidence type="ECO:0000256" key="1">
    <source>
        <dbReference type="ARBA" id="ARBA00004370"/>
    </source>
</evidence>
<feature type="chain" id="PRO_5035431331" description="Ig-like domain-containing protein" evidence="8">
    <location>
        <begin position="20"/>
        <end position="323"/>
    </location>
</feature>
<accession>A0A8K0GJB2</accession>
<feature type="domain" description="Ig-like" evidence="9">
    <location>
        <begin position="236"/>
        <end position="320"/>
    </location>
</feature>
<dbReference type="InterPro" id="IPR036179">
    <property type="entry name" value="Ig-like_dom_sf"/>
</dbReference>
<keyword evidence="6" id="KW-0325">Glycoprotein</keyword>
<evidence type="ECO:0000256" key="2">
    <source>
        <dbReference type="ARBA" id="ARBA00022729"/>
    </source>
</evidence>
<evidence type="ECO:0000259" key="9">
    <source>
        <dbReference type="PROSITE" id="PS50835"/>
    </source>
</evidence>
<evidence type="ECO:0000313" key="10">
    <source>
        <dbReference type="EMBL" id="KAF2901456.1"/>
    </source>
</evidence>
<dbReference type="InterPro" id="IPR013783">
    <property type="entry name" value="Ig-like_fold"/>
</dbReference>
<keyword evidence="4" id="KW-0472">Membrane</keyword>
<evidence type="ECO:0000256" key="6">
    <source>
        <dbReference type="ARBA" id="ARBA00023180"/>
    </source>
</evidence>